<feature type="coiled-coil region" evidence="4">
    <location>
        <begin position="193"/>
        <end position="255"/>
    </location>
</feature>
<keyword evidence="4" id="KW-0175">Coiled coil</keyword>
<dbReference type="Pfam" id="PF13639">
    <property type="entry name" value="zf-RING_2"/>
    <property type="match status" value="1"/>
</dbReference>
<evidence type="ECO:0000313" key="7">
    <source>
        <dbReference type="EMBL" id="JAC58659.1"/>
    </source>
</evidence>
<reference evidence="9" key="2">
    <citation type="submission" date="2022-04" db="UniProtKB">
        <authorList>
            <consortium name="RefSeq"/>
        </authorList>
    </citation>
    <scope>IDENTIFICATION</scope>
    <source>
        <strain evidence="9">Punador</strain>
    </source>
</reference>
<dbReference type="GO" id="GO:0061630">
    <property type="term" value="F:ubiquitin protein ligase activity"/>
    <property type="evidence" value="ECO:0007669"/>
    <property type="project" value="TreeGrafter"/>
</dbReference>
<feature type="coiled-coil region" evidence="4">
    <location>
        <begin position="72"/>
        <end position="109"/>
    </location>
</feature>
<organism evidence="7">
    <name type="scientific">Bactrocera dorsalis</name>
    <name type="common">Oriental fruit fly</name>
    <name type="synonym">Dacus dorsalis</name>
    <dbReference type="NCBI Taxonomy" id="27457"/>
    <lineage>
        <taxon>Eukaryota</taxon>
        <taxon>Metazoa</taxon>
        <taxon>Ecdysozoa</taxon>
        <taxon>Arthropoda</taxon>
        <taxon>Hexapoda</taxon>
        <taxon>Insecta</taxon>
        <taxon>Pterygota</taxon>
        <taxon>Neoptera</taxon>
        <taxon>Endopterygota</taxon>
        <taxon>Diptera</taxon>
        <taxon>Brachycera</taxon>
        <taxon>Muscomorpha</taxon>
        <taxon>Tephritoidea</taxon>
        <taxon>Tephritidae</taxon>
        <taxon>Bactrocera</taxon>
        <taxon>Bactrocera</taxon>
    </lineage>
</organism>
<feature type="region of interest" description="Disordered" evidence="5">
    <location>
        <begin position="395"/>
        <end position="416"/>
    </location>
</feature>
<keyword evidence="1 3" id="KW-0479">Metal-binding</keyword>
<dbReference type="SMART" id="SM00184">
    <property type="entry name" value="RING"/>
    <property type="match status" value="1"/>
</dbReference>
<evidence type="ECO:0000256" key="5">
    <source>
        <dbReference type="SAM" id="MobiDB-lite"/>
    </source>
</evidence>
<dbReference type="RefSeq" id="XP_011209677.1">
    <property type="nucleotide sequence ID" value="XM_011211375.3"/>
</dbReference>
<dbReference type="KEGG" id="bdr:105230556"/>
<keyword evidence="2" id="KW-0862">Zinc</keyword>
<evidence type="ECO:0000313" key="9">
    <source>
        <dbReference type="RefSeq" id="XP_011209677.1"/>
    </source>
</evidence>
<sequence length="430" mass="48971">MLNLNCVICAELFVASDDVRATNCGHMFHITCLKQWMERSKSCPQCRTKCTDRNIFRIYFNLANLDVSTIDVGSLQEQVDNASLQLKMKEKEMNKAEQQIKELKECQIKAAKTIQAMEQRIKKNDFVILTYSEQLKIFKTEAKMADDLRKEVERLKQQIKTIESVQSVLAATTAEAEKMLKIEKDPVRLCTWVAALKRELRTCETKKTDLRRAMKVMQDNLRQEMATKKSFEERISQLESENYQLQEKVKVLENKGPTSFMPDHRRQSTESAPIPLPEKRQTLSPTVKENLKKIEDSNSPYLNIKSSSIGLLPLFKRNQDDLPERTGVTTTKLATLKISPRKTDKDSATNGISSSLGILRKAQSDITEKYSIMKKPRLAISSSLSTAKHFGMNFEPSSTRAVSPTMPRPIGSNLDSRLKAGGLRKFKLNK</sequence>
<dbReference type="InterPro" id="IPR052639">
    <property type="entry name" value="TRAIP_ubiq-protein_ligase"/>
</dbReference>
<dbReference type="PANTHER" id="PTHR46569">
    <property type="entry name" value="E3 UBIQUITIN-PROTEIN LIGASE TRAIP"/>
    <property type="match status" value="1"/>
</dbReference>
<protein>
    <submittedName>
        <fullName evidence="9">E3 ubiquitin-protein ligase TRAIP</fullName>
    </submittedName>
    <submittedName>
        <fullName evidence="7">TRAF-interacting protein</fullName>
    </submittedName>
</protein>
<feature type="region of interest" description="Disordered" evidence="5">
    <location>
        <begin position="257"/>
        <end position="277"/>
    </location>
</feature>
<dbReference type="OrthoDB" id="8062037at2759"/>
<dbReference type="CDD" id="cd16480">
    <property type="entry name" value="RING-H2_TRAIP"/>
    <property type="match status" value="1"/>
</dbReference>
<dbReference type="GO" id="GO:0008270">
    <property type="term" value="F:zinc ion binding"/>
    <property type="evidence" value="ECO:0007669"/>
    <property type="project" value="UniProtKB-KW"/>
</dbReference>
<keyword evidence="1 3" id="KW-0863">Zinc-finger</keyword>
<accession>A0A034WVK4</accession>
<evidence type="ECO:0000256" key="3">
    <source>
        <dbReference type="PROSITE-ProRule" id="PRU00175"/>
    </source>
</evidence>
<proteinExistence type="predicted"/>
<reference evidence="7" key="1">
    <citation type="journal article" date="2014" name="BMC Genomics">
        <title>Characterizing the developmental transcriptome of the oriental fruit fly, Bactrocera dorsalis (Diptera: Tephritidae) through comparative genomic analysis with Drosophila melanogaster utilizing modENCODE datasets.</title>
        <authorList>
            <person name="Geib S.M."/>
            <person name="Calla B."/>
            <person name="Hall B."/>
            <person name="Hou S."/>
            <person name="Manoukis N.C."/>
        </authorList>
    </citation>
    <scope>NUCLEOTIDE SEQUENCE</scope>
    <source>
        <strain evidence="7">Punador</strain>
    </source>
</reference>
<evidence type="ECO:0000259" key="6">
    <source>
        <dbReference type="PROSITE" id="PS50089"/>
    </source>
</evidence>
<dbReference type="GO" id="GO:0005634">
    <property type="term" value="C:nucleus"/>
    <property type="evidence" value="ECO:0007669"/>
    <property type="project" value="TreeGrafter"/>
</dbReference>
<dbReference type="InterPro" id="IPR001841">
    <property type="entry name" value="Znf_RING"/>
</dbReference>
<dbReference type="PROSITE" id="PS50089">
    <property type="entry name" value="ZF_RING_2"/>
    <property type="match status" value="1"/>
</dbReference>
<dbReference type="RefSeq" id="XP_011209677.2">
    <property type="nucleotide sequence ID" value="XM_011211375.4"/>
</dbReference>
<dbReference type="Proteomes" id="UP001652620">
    <property type="component" value="Chromosome 3"/>
</dbReference>
<dbReference type="CTD" id="37083"/>
<evidence type="ECO:0000313" key="8">
    <source>
        <dbReference type="Proteomes" id="UP001652620"/>
    </source>
</evidence>
<dbReference type="GO" id="GO:0090734">
    <property type="term" value="C:site of DNA damage"/>
    <property type="evidence" value="ECO:0007669"/>
    <property type="project" value="TreeGrafter"/>
</dbReference>
<dbReference type="AlphaFoldDB" id="A0A034WVK4"/>
<dbReference type="GO" id="GO:0016567">
    <property type="term" value="P:protein ubiquitination"/>
    <property type="evidence" value="ECO:0007669"/>
    <property type="project" value="TreeGrafter"/>
</dbReference>
<name>A0A034WVK4_BACDO</name>
<dbReference type="PANTHER" id="PTHR46569:SF1">
    <property type="entry name" value="E3 UBIQUITIN-PROTEIN LIGASE RFWD3-RELATED"/>
    <property type="match status" value="1"/>
</dbReference>
<dbReference type="Gene3D" id="3.30.40.10">
    <property type="entry name" value="Zinc/RING finger domain, C3HC4 (zinc finger)"/>
    <property type="match status" value="1"/>
</dbReference>
<dbReference type="GO" id="GO:0031297">
    <property type="term" value="P:replication fork processing"/>
    <property type="evidence" value="ECO:0007669"/>
    <property type="project" value="TreeGrafter"/>
</dbReference>
<gene>
    <name evidence="7" type="primary">TRAIP</name>
    <name evidence="9" type="synonym">LOC105230556</name>
</gene>
<evidence type="ECO:0000256" key="1">
    <source>
        <dbReference type="ARBA" id="ARBA00022771"/>
    </source>
</evidence>
<feature type="coiled-coil region" evidence="4">
    <location>
        <begin position="138"/>
        <end position="165"/>
    </location>
</feature>
<dbReference type="InterPro" id="IPR013083">
    <property type="entry name" value="Znf_RING/FYVE/PHD"/>
</dbReference>
<evidence type="ECO:0000256" key="4">
    <source>
        <dbReference type="SAM" id="Coils"/>
    </source>
</evidence>
<dbReference type="GeneID" id="105230556"/>
<feature type="domain" description="RING-type" evidence="6">
    <location>
        <begin position="6"/>
        <end position="47"/>
    </location>
</feature>
<dbReference type="SUPFAM" id="SSF57850">
    <property type="entry name" value="RING/U-box"/>
    <property type="match status" value="1"/>
</dbReference>
<keyword evidence="8" id="KW-1185">Reference proteome</keyword>
<evidence type="ECO:0000256" key="2">
    <source>
        <dbReference type="ARBA" id="ARBA00022833"/>
    </source>
</evidence>
<dbReference type="EMBL" id="GAKP01000293">
    <property type="protein sequence ID" value="JAC58659.1"/>
    <property type="molecule type" value="Transcribed_RNA"/>
</dbReference>